<proteinExistence type="predicted"/>
<dbReference type="Pfam" id="PF19952">
    <property type="entry name" value="DUF6414"/>
    <property type="match status" value="1"/>
</dbReference>
<organism evidence="1 2">
    <name type="scientific">Candidatus Faecenecus gallistercoris</name>
    <dbReference type="NCBI Taxonomy" id="2840793"/>
    <lineage>
        <taxon>Bacteria</taxon>
        <taxon>Bacillati</taxon>
        <taxon>Bacillota</taxon>
        <taxon>Bacillota incertae sedis</taxon>
        <taxon>Candidatus Faecenecus</taxon>
    </lineage>
</organism>
<protein>
    <submittedName>
        <fullName evidence="1">Uncharacterized protein</fullName>
    </submittedName>
</protein>
<dbReference type="AlphaFoldDB" id="A0A9D0Z0R0"/>
<reference evidence="1" key="1">
    <citation type="submission" date="2020-10" db="EMBL/GenBank/DDBJ databases">
        <authorList>
            <person name="Gilroy R."/>
        </authorList>
    </citation>
    <scope>NUCLEOTIDE SEQUENCE</scope>
    <source>
        <strain evidence="1">CHK165-10780</strain>
    </source>
</reference>
<dbReference type="InterPro" id="IPR045633">
    <property type="entry name" value="DUF6414"/>
</dbReference>
<name>A0A9D0Z0R0_9FIRM</name>
<evidence type="ECO:0000313" key="2">
    <source>
        <dbReference type="Proteomes" id="UP000886725"/>
    </source>
</evidence>
<dbReference type="EMBL" id="DVFU01000133">
    <property type="protein sequence ID" value="HIQ65423.1"/>
    <property type="molecule type" value="Genomic_DNA"/>
</dbReference>
<comment type="caution">
    <text evidence="1">The sequence shown here is derived from an EMBL/GenBank/DDBJ whole genome shotgun (WGS) entry which is preliminary data.</text>
</comment>
<dbReference type="Proteomes" id="UP000886725">
    <property type="component" value="Unassembled WGS sequence"/>
</dbReference>
<gene>
    <name evidence="1" type="ORF">IAC85_06775</name>
</gene>
<accession>A0A9D0Z0R0</accession>
<evidence type="ECO:0000313" key="1">
    <source>
        <dbReference type="EMBL" id="HIQ65423.1"/>
    </source>
</evidence>
<sequence length="248" mass="28575">MQKFRDYIYCDVSRMTSYISQIPELSKVETTSTCEQTTDVDSGLDIKIVKAGTTLSEKSSTNYTLNSSPMERFVNWSCDEENAINYDGEKLQFDDKDKLIVLNGKMSMPEMSENMEMINTIAKNTALFNMIPMSDDDREKIAFIKESDNIPILLELDSDYIFNGNLKKDCIIGNKDDFLDNTDDEITIIGRIDKVYNIEEDIEIYDLVKEVFNLNRAIRRKMPKESLKDAIIYEKGPIVKITPIIIYK</sequence>
<reference evidence="1" key="2">
    <citation type="journal article" date="2021" name="PeerJ">
        <title>Extensive microbial diversity within the chicken gut microbiome revealed by metagenomics and culture.</title>
        <authorList>
            <person name="Gilroy R."/>
            <person name="Ravi A."/>
            <person name="Getino M."/>
            <person name="Pursley I."/>
            <person name="Horton D.L."/>
            <person name="Alikhan N.F."/>
            <person name="Baker D."/>
            <person name="Gharbi K."/>
            <person name="Hall N."/>
            <person name="Watson M."/>
            <person name="Adriaenssens E.M."/>
            <person name="Foster-Nyarko E."/>
            <person name="Jarju S."/>
            <person name="Secka A."/>
            <person name="Antonio M."/>
            <person name="Oren A."/>
            <person name="Chaudhuri R.R."/>
            <person name="La Ragione R."/>
            <person name="Hildebrand F."/>
            <person name="Pallen M.J."/>
        </authorList>
    </citation>
    <scope>NUCLEOTIDE SEQUENCE</scope>
    <source>
        <strain evidence="1">CHK165-10780</strain>
    </source>
</reference>